<dbReference type="OrthoDB" id="19849at2"/>
<comment type="similarity">
    <text evidence="2">Belongs to the OmpP1/FadL family.</text>
</comment>
<proteinExistence type="inferred from homology"/>
<feature type="chain" id="PRO_5009276190" evidence="8">
    <location>
        <begin position="23"/>
        <end position="442"/>
    </location>
</feature>
<keyword evidence="7" id="KW-0998">Cell outer membrane</keyword>
<evidence type="ECO:0000256" key="1">
    <source>
        <dbReference type="ARBA" id="ARBA00004571"/>
    </source>
</evidence>
<gene>
    <name evidence="9" type="ORF">SAMN05216296_3377</name>
</gene>
<dbReference type="GO" id="GO:0009279">
    <property type="term" value="C:cell outer membrane"/>
    <property type="evidence" value="ECO:0007669"/>
    <property type="project" value="UniProtKB-SubCell"/>
</dbReference>
<evidence type="ECO:0000256" key="3">
    <source>
        <dbReference type="ARBA" id="ARBA00022452"/>
    </source>
</evidence>
<comment type="subcellular location">
    <subcellularLocation>
        <location evidence="1">Cell outer membrane</location>
        <topology evidence="1">Multi-pass membrane protein</topology>
    </subcellularLocation>
</comment>
<dbReference type="Pfam" id="PF03349">
    <property type="entry name" value="Toluene_X"/>
    <property type="match status" value="1"/>
</dbReference>
<evidence type="ECO:0000313" key="10">
    <source>
        <dbReference type="Proteomes" id="UP000243232"/>
    </source>
</evidence>
<keyword evidence="4" id="KW-0812">Transmembrane</keyword>
<dbReference type="AlphaFoldDB" id="A0A1H2HZF4"/>
<evidence type="ECO:0000313" key="9">
    <source>
        <dbReference type="EMBL" id="SDU37184.1"/>
    </source>
</evidence>
<keyword evidence="10" id="KW-1185">Reference proteome</keyword>
<dbReference type="PANTHER" id="PTHR35093:SF8">
    <property type="entry name" value="OUTER MEMBRANE PROTEIN NMB0088-RELATED"/>
    <property type="match status" value="1"/>
</dbReference>
<dbReference type="RefSeq" id="WP_090198059.1">
    <property type="nucleotide sequence ID" value="NZ_LT629785.1"/>
</dbReference>
<dbReference type="SUPFAM" id="SSF56935">
    <property type="entry name" value="Porins"/>
    <property type="match status" value="1"/>
</dbReference>
<feature type="signal peptide" evidence="8">
    <location>
        <begin position="1"/>
        <end position="22"/>
    </location>
</feature>
<name>A0A1H2HZF4_9PSED</name>
<dbReference type="Gene3D" id="2.40.160.60">
    <property type="entry name" value="Outer membrane protein transport protein (OMPP1/FadL/TodX)"/>
    <property type="match status" value="1"/>
</dbReference>
<evidence type="ECO:0000256" key="4">
    <source>
        <dbReference type="ARBA" id="ARBA00022692"/>
    </source>
</evidence>
<evidence type="ECO:0000256" key="8">
    <source>
        <dbReference type="SAM" id="SignalP"/>
    </source>
</evidence>
<reference evidence="10" key="1">
    <citation type="submission" date="2016-10" db="EMBL/GenBank/DDBJ databases">
        <authorList>
            <person name="Varghese N."/>
            <person name="Submissions S."/>
        </authorList>
    </citation>
    <scope>NUCLEOTIDE SEQUENCE [LARGE SCALE GENOMIC DNA]</scope>
    <source>
        <strain evidence="10">DSM 17875</strain>
    </source>
</reference>
<dbReference type="GO" id="GO:0015483">
    <property type="term" value="F:long-chain fatty acid transporting porin activity"/>
    <property type="evidence" value="ECO:0007669"/>
    <property type="project" value="TreeGrafter"/>
</dbReference>
<dbReference type="PANTHER" id="PTHR35093">
    <property type="entry name" value="OUTER MEMBRANE PROTEIN NMB0088-RELATED"/>
    <property type="match status" value="1"/>
</dbReference>
<dbReference type="InterPro" id="IPR005017">
    <property type="entry name" value="OMPP1/FadL/TodX"/>
</dbReference>
<protein>
    <submittedName>
        <fullName evidence="9">Long-chain fatty acid transport protein</fullName>
    </submittedName>
</protein>
<keyword evidence="6" id="KW-0472">Membrane</keyword>
<evidence type="ECO:0000256" key="2">
    <source>
        <dbReference type="ARBA" id="ARBA00008163"/>
    </source>
</evidence>
<dbReference type="Proteomes" id="UP000243232">
    <property type="component" value="Chromosome I"/>
</dbReference>
<keyword evidence="5 8" id="KW-0732">Signal</keyword>
<evidence type="ECO:0000256" key="7">
    <source>
        <dbReference type="ARBA" id="ARBA00023237"/>
    </source>
</evidence>
<keyword evidence="3" id="KW-1134">Transmembrane beta strand</keyword>
<evidence type="ECO:0000256" key="5">
    <source>
        <dbReference type="ARBA" id="ARBA00022729"/>
    </source>
</evidence>
<sequence length="442" mass="47404">MHKQPRFALSLLALICSAQVQAGGLLLYGPSLDNAALSNAGVAARAQGPDTISGNIAGLTYVKGTQVNAGAAVLFGEIKPDLDQTNQTGGNGDNALHPIAGPMAYISHQLDEQWTVGFGSYGDFGDAINYDNDWAGRYMIQNAKLLGASLVPSVAYKLNDEWSFGLGLRAMYGMVQLQLGVANDRPGFTCMASSPFPIIGGGTPGNCPGPDGQAKYQDETWGYGGNAGVIYSPQEGTRIGLAYTSQVDLDFDDNIKLKGVGGGQLIDVGDRETKLKATVKVPQTATLSLFQQLDEQWAFLASANWQDWSEFSTIDLKVDQFGVDTNADLHWDDTYHGSVGLQYQATADWLWNVGVGYDTSAVDDNDRIWGLPVTDTTRLGIGTVVALDEATSLHVSYMFTWLGDVDVSEHRHEPGDVNYKVASGKLNNAYVQYLGAGATMKF</sequence>
<evidence type="ECO:0000256" key="6">
    <source>
        <dbReference type="ARBA" id="ARBA00023136"/>
    </source>
</evidence>
<organism evidence="9 10">
    <name type="scientific">Pseudomonas pohangensis</name>
    <dbReference type="NCBI Taxonomy" id="364197"/>
    <lineage>
        <taxon>Bacteria</taxon>
        <taxon>Pseudomonadati</taxon>
        <taxon>Pseudomonadota</taxon>
        <taxon>Gammaproteobacteria</taxon>
        <taxon>Pseudomonadales</taxon>
        <taxon>Pseudomonadaceae</taxon>
        <taxon>Pseudomonas</taxon>
    </lineage>
</organism>
<dbReference type="EMBL" id="LT629785">
    <property type="protein sequence ID" value="SDU37184.1"/>
    <property type="molecule type" value="Genomic_DNA"/>
</dbReference>
<accession>A0A1H2HZF4</accession>